<dbReference type="EMBL" id="MFYX01000055">
    <property type="protein sequence ID" value="OGK05489.1"/>
    <property type="molecule type" value="Genomic_DNA"/>
</dbReference>
<organism evidence="1 2">
    <name type="scientific">Candidatus Raymondbacteria bacterium RIFOXYD12_FULL_49_13</name>
    <dbReference type="NCBI Taxonomy" id="1817890"/>
    <lineage>
        <taxon>Bacteria</taxon>
        <taxon>Raymondiibacteriota</taxon>
    </lineage>
</organism>
<evidence type="ECO:0000313" key="1">
    <source>
        <dbReference type="EMBL" id="OGK05489.1"/>
    </source>
</evidence>
<reference evidence="1 2" key="1">
    <citation type="journal article" date="2016" name="Nat. Commun.">
        <title>Thousands of microbial genomes shed light on interconnected biogeochemical processes in an aquifer system.</title>
        <authorList>
            <person name="Anantharaman K."/>
            <person name="Brown C.T."/>
            <person name="Hug L.A."/>
            <person name="Sharon I."/>
            <person name="Castelle C.J."/>
            <person name="Probst A.J."/>
            <person name="Thomas B.C."/>
            <person name="Singh A."/>
            <person name="Wilkins M.J."/>
            <person name="Karaoz U."/>
            <person name="Brodie E.L."/>
            <person name="Williams K.H."/>
            <person name="Hubbard S.S."/>
            <person name="Banfield J.F."/>
        </authorList>
    </citation>
    <scope>NUCLEOTIDE SEQUENCE [LARGE SCALE GENOMIC DNA]</scope>
</reference>
<evidence type="ECO:0000313" key="2">
    <source>
        <dbReference type="Proteomes" id="UP000179243"/>
    </source>
</evidence>
<protein>
    <submittedName>
        <fullName evidence="1">Uncharacterized protein</fullName>
    </submittedName>
</protein>
<dbReference type="Proteomes" id="UP000179243">
    <property type="component" value="Unassembled WGS sequence"/>
</dbReference>
<comment type="caution">
    <text evidence="1">The sequence shown here is derived from an EMBL/GenBank/DDBJ whole genome shotgun (WGS) entry which is preliminary data.</text>
</comment>
<dbReference type="AlphaFoldDB" id="A0A1F7FFK9"/>
<sequence length="70" mass="8069">MRPYTLKGLEEYRIITVAGAAFLARADEAQPYQNLFIDGKIDRLKLPYNYSAPLGLLTETNFEIVEWKCE</sequence>
<proteinExistence type="predicted"/>
<gene>
    <name evidence="1" type="ORF">A2519_05210</name>
</gene>
<accession>A0A1F7FFK9</accession>
<name>A0A1F7FFK9_UNCRA</name>